<dbReference type="RefSeq" id="WP_346297630.1">
    <property type="nucleotide sequence ID" value="NZ_CP087714.1"/>
</dbReference>
<protein>
    <submittedName>
        <fullName evidence="1">Translin</fullName>
    </submittedName>
</protein>
<sequence>MRDEFFEKIRRELEEKEKMREEIIVKSRKVRLSSSKAIANVHREDLKAAEEYLNNALYLAEDLLNYREKHPDQFYLAHDALQELVEAYTFTHIVQELKIPERFPVSIPQALLPGMADCIGELRRFALTMMVKGESDEKIRKVVEIMEELYHILIEFDFHDRLTGNLRPKLDVARNSIERTKSDLLSAKLINLLDK</sequence>
<dbReference type="SUPFAM" id="SSF74784">
    <property type="entry name" value="Translin"/>
    <property type="match status" value="1"/>
</dbReference>
<dbReference type="Proteomes" id="UP001492541">
    <property type="component" value="Chromosome"/>
</dbReference>
<proteinExistence type="predicted"/>
<dbReference type="Pfam" id="PF01997">
    <property type="entry name" value="Translin"/>
    <property type="match status" value="1"/>
</dbReference>
<evidence type="ECO:0000313" key="1">
    <source>
        <dbReference type="EMBL" id="XAT63410.1"/>
    </source>
</evidence>
<dbReference type="PANTHER" id="PTHR10741">
    <property type="entry name" value="TRANSLIN AND TRANSLIN ASSOCIATED PROTEIN X"/>
    <property type="match status" value="1"/>
</dbReference>
<dbReference type="CDD" id="cd14820">
    <property type="entry name" value="TRAX"/>
    <property type="match status" value="1"/>
</dbReference>
<gene>
    <name evidence="1" type="ORF">LPQ35_09125</name>
</gene>
<evidence type="ECO:0000313" key="2">
    <source>
        <dbReference type="Proteomes" id="UP001492541"/>
    </source>
</evidence>
<reference evidence="1 2" key="1">
    <citation type="submission" date="2021-11" db="EMBL/GenBank/DDBJ databases">
        <title>Whole genome of Geoglobus acetivorans.</title>
        <authorList>
            <person name="Liu D."/>
        </authorList>
    </citation>
    <scope>NUCLEOTIDE SEQUENCE [LARGE SCALE GENOMIC DNA]</scope>
    <source>
        <strain evidence="1 2">SBH6</strain>
    </source>
</reference>
<accession>A0ABZ3H1H1</accession>
<keyword evidence="2" id="KW-1185">Reference proteome</keyword>
<dbReference type="InterPro" id="IPR036081">
    <property type="entry name" value="Translin_sf"/>
</dbReference>
<name>A0ABZ3H1H1_GEOAI</name>
<dbReference type="EMBL" id="CP087714">
    <property type="protein sequence ID" value="XAT63410.1"/>
    <property type="molecule type" value="Genomic_DNA"/>
</dbReference>
<dbReference type="InterPro" id="IPR002848">
    <property type="entry name" value="Translin_fam"/>
</dbReference>
<dbReference type="GeneID" id="90449853"/>
<dbReference type="Gene3D" id="1.20.58.2140">
    <property type="match status" value="1"/>
</dbReference>
<organism evidence="1 2">
    <name type="scientific">Geoglobus acetivorans</name>
    <dbReference type="NCBI Taxonomy" id="565033"/>
    <lineage>
        <taxon>Archaea</taxon>
        <taxon>Methanobacteriati</taxon>
        <taxon>Methanobacteriota</taxon>
        <taxon>Archaeoglobi</taxon>
        <taxon>Archaeoglobales</taxon>
        <taxon>Archaeoglobaceae</taxon>
        <taxon>Geoglobus</taxon>
    </lineage>
</organism>